<sequence length="183" mass="18139">MTLKPLHPRVRALSPWWAHGLWRATRLVLLVGAVTAGLLGMHVLAPGSMAAALASPVTITAEEPPASLHGSAAVQGPATNTAIIPTSHAAHAKGGAHRVGAVQSVGATPAVPPASVCSHGKHAPVGAAAHCTPALGALPPGPPSAVVLERSDALQSALPTAVPGAVRARAPVPDLAELSVSRT</sequence>
<dbReference type="RefSeq" id="WP_189693753.1">
    <property type="nucleotide sequence ID" value="NZ_BNCM01000006.1"/>
</dbReference>
<protein>
    <submittedName>
        <fullName evidence="1">Uncharacterized protein</fullName>
    </submittedName>
</protein>
<dbReference type="EMBL" id="JAERRC010000046">
    <property type="protein sequence ID" value="MBL0707317.1"/>
    <property type="molecule type" value="Genomic_DNA"/>
</dbReference>
<gene>
    <name evidence="1" type="ORF">JJE72_17625</name>
</gene>
<comment type="caution">
    <text evidence="1">The sequence shown here is derived from an EMBL/GenBank/DDBJ whole genome shotgun (WGS) entry which is preliminary data.</text>
</comment>
<name>A0ABS1K7N4_9MICC</name>
<organism evidence="1 2">
    <name type="scientific">Sinomonas cellulolyticus</name>
    <dbReference type="NCBI Taxonomy" id="2801916"/>
    <lineage>
        <taxon>Bacteria</taxon>
        <taxon>Bacillati</taxon>
        <taxon>Actinomycetota</taxon>
        <taxon>Actinomycetes</taxon>
        <taxon>Micrococcales</taxon>
        <taxon>Micrococcaceae</taxon>
        <taxon>Sinomonas</taxon>
    </lineage>
</organism>
<accession>A0ABS1K7N4</accession>
<evidence type="ECO:0000313" key="2">
    <source>
        <dbReference type="Proteomes" id="UP000639051"/>
    </source>
</evidence>
<evidence type="ECO:0000313" key="1">
    <source>
        <dbReference type="EMBL" id="MBL0707317.1"/>
    </source>
</evidence>
<reference evidence="1 2" key="1">
    <citation type="submission" date="2021-01" db="EMBL/GenBank/DDBJ databases">
        <title>Genome public.</title>
        <authorList>
            <person name="Liu C."/>
            <person name="Sun Q."/>
        </authorList>
    </citation>
    <scope>NUCLEOTIDE SEQUENCE [LARGE SCALE GENOMIC DNA]</scope>
    <source>
        <strain evidence="1 2">JC656</strain>
    </source>
</reference>
<dbReference type="Proteomes" id="UP000639051">
    <property type="component" value="Unassembled WGS sequence"/>
</dbReference>
<keyword evidence="2" id="KW-1185">Reference proteome</keyword>
<proteinExistence type="predicted"/>